<evidence type="ECO:0000313" key="1">
    <source>
        <dbReference type="EMBL" id="MEM5338858.1"/>
    </source>
</evidence>
<reference evidence="1 2" key="1">
    <citation type="submission" date="2024-01" db="EMBL/GenBank/DDBJ databases">
        <title>The diversity of rhizobia nodulating Mimosa spp. in eleven states of Brazil covering several biomes is determined by host plant, location, and edaphic factors.</title>
        <authorList>
            <person name="Rouws L."/>
            <person name="Barauna A."/>
            <person name="Beukes C."/>
            <person name="De Faria S.M."/>
            <person name="Gross E."/>
            <person name="Dos Reis Junior F.B."/>
            <person name="Simon M."/>
            <person name="Maluk M."/>
            <person name="Odee D.W."/>
            <person name="Kenicer G."/>
            <person name="Young J.P.W."/>
            <person name="Reis V.M."/>
            <person name="Zilli J."/>
            <person name="James E.K."/>
        </authorList>
    </citation>
    <scope>NUCLEOTIDE SEQUENCE [LARGE SCALE GENOMIC DNA]</scope>
    <source>
        <strain evidence="1 2">JPY530</strain>
    </source>
</reference>
<organism evidence="1 2">
    <name type="scientific">Paraburkholderia azotifigens</name>
    <dbReference type="NCBI Taxonomy" id="2057004"/>
    <lineage>
        <taxon>Bacteria</taxon>
        <taxon>Pseudomonadati</taxon>
        <taxon>Pseudomonadota</taxon>
        <taxon>Betaproteobacteria</taxon>
        <taxon>Burkholderiales</taxon>
        <taxon>Burkholderiaceae</taxon>
        <taxon>Paraburkholderia</taxon>
    </lineage>
</organism>
<gene>
    <name evidence="1" type="ORF">V4C56_04360</name>
</gene>
<protein>
    <recommendedName>
        <fullName evidence="3">KTSC domain-containing protein</fullName>
    </recommendedName>
</protein>
<comment type="caution">
    <text evidence="1">The sequence shown here is derived from an EMBL/GenBank/DDBJ whole genome shotgun (WGS) entry which is preliminary data.</text>
</comment>
<dbReference type="RefSeq" id="WP_028363925.1">
    <property type="nucleotide sequence ID" value="NZ_JAZHFZ010000002.1"/>
</dbReference>
<dbReference type="Proteomes" id="UP001481677">
    <property type="component" value="Unassembled WGS sequence"/>
</dbReference>
<name>A0ABU9QVQ7_9BURK</name>
<evidence type="ECO:0008006" key="3">
    <source>
        <dbReference type="Google" id="ProtNLM"/>
    </source>
</evidence>
<accession>A0ABU9QVQ7</accession>
<dbReference type="EMBL" id="JAZHGA010000002">
    <property type="protein sequence ID" value="MEM5338858.1"/>
    <property type="molecule type" value="Genomic_DNA"/>
</dbReference>
<keyword evidence="2" id="KW-1185">Reference proteome</keyword>
<evidence type="ECO:0000313" key="2">
    <source>
        <dbReference type="Proteomes" id="UP001481677"/>
    </source>
</evidence>
<proteinExistence type="predicted"/>
<sequence>MKRYRNLSGSSGVVAYETTDDGITVKFRDGYFYLYNHATPGEHDVEEMKRLAVAGRGLSTYISQVVKDRYVRKWRDD</sequence>